<sequence length="75" mass="8591">MKEDTTNLLQATAKARKVSLILSIIWFAVVRHHQDFYPDIPISSSQEVMISLVPPLVIILLAYIGYRIFKHSPKK</sequence>
<dbReference type="EMBL" id="JACAQB010000027">
    <property type="protein sequence ID" value="NWB99903.1"/>
    <property type="molecule type" value="Genomic_DNA"/>
</dbReference>
<keyword evidence="1" id="KW-0812">Transmembrane</keyword>
<evidence type="ECO:0000313" key="2">
    <source>
        <dbReference type="EMBL" id="NWB99903.1"/>
    </source>
</evidence>
<keyword evidence="1" id="KW-1133">Transmembrane helix</keyword>
<dbReference type="RefSeq" id="WP_177105428.1">
    <property type="nucleotide sequence ID" value="NZ_JACAQB010000027.1"/>
</dbReference>
<dbReference type="Proteomes" id="UP000539985">
    <property type="component" value="Unassembled WGS sequence"/>
</dbReference>
<evidence type="ECO:0000313" key="3">
    <source>
        <dbReference type="Proteomes" id="UP000539985"/>
    </source>
</evidence>
<proteinExistence type="predicted"/>
<accession>A0A7Y8C558</accession>
<dbReference type="AlphaFoldDB" id="A0A7Y8C558"/>
<protein>
    <submittedName>
        <fullName evidence="2">Uncharacterized protein</fullName>
    </submittedName>
</protein>
<feature type="transmembrane region" description="Helical" evidence="1">
    <location>
        <begin position="48"/>
        <end position="69"/>
    </location>
</feature>
<keyword evidence="1" id="KW-0472">Membrane</keyword>
<comment type="caution">
    <text evidence="2">The sequence shown here is derived from an EMBL/GenBank/DDBJ whole genome shotgun (WGS) entry which is preliminary data.</text>
</comment>
<name>A0A7Y8C558_9PSED</name>
<organism evidence="2 3">
    <name type="scientific">Pseudomonas gingeri</name>
    <dbReference type="NCBI Taxonomy" id="117681"/>
    <lineage>
        <taxon>Bacteria</taxon>
        <taxon>Pseudomonadati</taxon>
        <taxon>Pseudomonadota</taxon>
        <taxon>Gammaproteobacteria</taxon>
        <taxon>Pseudomonadales</taxon>
        <taxon>Pseudomonadaceae</taxon>
        <taxon>Pseudomonas</taxon>
    </lineage>
</organism>
<evidence type="ECO:0000256" key="1">
    <source>
        <dbReference type="SAM" id="Phobius"/>
    </source>
</evidence>
<gene>
    <name evidence="2" type="ORF">HX882_28945</name>
</gene>
<reference evidence="2 3" key="1">
    <citation type="submission" date="2020-04" db="EMBL/GenBank/DDBJ databases">
        <title>Molecular characterization of pseudomonads from Agaricus bisporus reveal novel blotch 2 pathogens in Western Europe.</title>
        <authorList>
            <person name="Taparia T."/>
            <person name="Krijger M."/>
            <person name="Haynes E."/>
            <person name="Elpinstone J.G."/>
            <person name="Noble R."/>
            <person name="Van Der Wolf J."/>
        </authorList>
    </citation>
    <scope>NUCLEOTIDE SEQUENCE [LARGE SCALE GENOMIC DNA]</scope>
    <source>
        <strain evidence="2 3">H7001</strain>
    </source>
</reference>